<proteinExistence type="inferred from homology"/>
<dbReference type="GO" id="GO:0003677">
    <property type="term" value="F:DNA binding"/>
    <property type="evidence" value="ECO:0007669"/>
    <property type="project" value="UniProtKB-KW"/>
</dbReference>
<keyword evidence="5" id="KW-0235">DNA replication</keyword>
<evidence type="ECO:0000256" key="5">
    <source>
        <dbReference type="ARBA" id="ARBA00022705"/>
    </source>
</evidence>
<accession>A0A1Q2SL13</accession>
<evidence type="ECO:0000313" key="10">
    <source>
        <dbReference type="EMBL" id="BAW79810.1"/>
    </source>
</evidence>
<sequence length="380" mass="43286">MKVNALTANIKMKLPLNQILHGNCVESLNALPEQSIDLIFADPPYNLQLQHELHRPNMSRVDAVNDDWDKFDSFQTYDQFTKKWLTACKRVLKPTGSIWVIGAYHNIFRVGTLMQNLGFWLLNDVIWIKTNPMPNFRGVRFTNAHETLIWASTGQGAKYTFHHQAMKGLNEEKQMRSDWWLLSLATGSERIKDKDGNKAHSTQKPESLLYRIILASSNPGDVVLDPFFGSGTTGAVAKRLHRHWIGLEREEKYIKVAQTRIDAIQPEKFDSQTFNVKSKNKSAPKVAFSALVENGLLQAGQTLFFSKDQSRSATIKPDARLRTADGFEGSIHQAGSHYMKGAPCNGWEHWFLQKNDNLISLGDLREKYRIENGLYDEQPN</sequence>
<keyword evidence="4" id="KW-0949">S-adenosyl-L-methionine</keyword>
<dbReference type="GO" id="GO:0008170">
    <property type="term" value="F:N-methyltransferase activity"/>
    <property type="evidence" value="ECO:0007669"/>
    <property type="project" value="InterPro"/>
</dbReference>
<evidence type="ECO:0000256" key="4">
    <source>
        <dbReference type="ARBA" id="ARBA00022691"/>
    </source>
</evidence>
<dbReference type="REBASE" id="177260">
    <property type="entry name" value="M.Nte100ORF440P"/>
</dbReference>
<dbReference type="EMBL" id="AP014836">
    <property type="protein sequence ID" value="BAW79810.1"/>
    <property type="molecule type" value="Genomic_DNA"/>
</dbReference>
<evidence type="ECO:0000256" key="1">
    <source>
        <dbReference type="ARBA" id="ARBA00006594"/>
    </source>
</evidence>
<dbReference type="RefSeq" id="WP_197702503.1">
    <property type="nucleotide sequence ID" value="NZ_AP014836.1"/>
</dbReference>
<dbReference type="GO" id="GO:0006260">
    <property type="term" value="P:DNA replication"/>
    <property type="evidence" value="ECO:0007669"/>
    <property type="project" value="UniProtKB-KW"/>
</dbReference>
<comment type="similarity">
    <text evidence="1 7">Belongs to the N(4)/N(6)-methyltransferase family.</text>
</comment>
<evidence type="ECO:0000259" key="8">
    <source>
        <dbReference type="Pfam" id="PF01555"/>
    </source>
</evidence>
<dbReference type="PRINTS" id="PR00508">
    <property type="entry name" value="S21N4MTFRASE"/>
</dbReference>
<keyword evidence="11" id="KW-1185">Reference proteome</keyword>
<dbReference type="GO" id="GO:0005737">
    <property type="term" value="C:cytoplasm"/>
    <property type="evidence" value="ECO:0007669"/>
    <property type="project" value="TreeGrafter"/>
</dbReference>
<keyword evidence="2 10" id="KW-0489">Methyltransferase</keyword>
<protein>
    <recommendedName>
        <fullName evidence="7">Methyltransferase</fullName>
        <ecNumber evidence="7">2.1.1.-</ecNumber>
    </recommendedName>
</protein>
<dbReference type="Pfam" id="PF18755">
    <property type="entry name" value="RAMA"/>
    <property type="match status" value="1"/>
</dbReference>
<gene>
    <name evidence="10" type="ORF">TAO_0440</name>
</gene>
<dbReference type="PANTHER" id="PTHR13370:SF3">
    <property type="entry name" value="TRNA (GUANINE(10)-N2)-METHYLTRANSFERASE HOMOLOG"/>
    <property type="match status" value="1"/>
</dbReference>
<dbReference type="PANTHER" id="PTHR13370">
    <property type="entry name" value="RNA METHYLASE-RELATED"/>
    <property type="match status" value="1"/>
</dbReference>
<dbReference type="InterPro" id="IPR040843">
    <property type="entry name" value="RAMA"/>
</dbReference>
<dbReference type="SUPFAM" id="SSF53335">
    <property type="entry name" value="S-adenosyl-L-methionine-dependent methyltransferases"/>
    <property type="match status" value="1"/>
</dbReference>
<dbReference type="InterPro" id="IPR002052">
    <property type="entry name" value="DNA_methylase_N6_adenine_CS"/>
</dbReference>
<keyword evidence="3" id="KW-0808">Transferase</keyword>
<dbReference type="GO" id="GO:0009007">
    <property type="term" value="F:site-specific DNA-methyltransferase (adenine-specific) activity"/>
    <property type="evidence" value="ECO:0007669"/>
    <property type="project" value="TreeGrafter"/>
</dbReference>
<evidence type="ECO:0000259" key="9">
    <source>
        <dbReference type="Pfam" id="PF18755"/>
    </source>
</evidence>
<evidence type="ECO:0000256" key="3">
    <source>
        <dbReference type="ARBA" id="ARBA00022679"/>
    </source>
</evidence>
<dbReference type="PROSITE" id="PS00092">
    <property type="entry name" value="N6_MTASE"/>
    <property type="match status" value="1"/>
</dbReference>
<dbReference type="InterPro" id="IPR001091">
    <property type="entry name" value="RM_Methyltransferase"/>
</dbReference>
<dbReference type="EC" id="2.1.1.-" evidence="7"/>
<reference evidence="10 11" key="1">
    <citation type="journal article" date="2017" name="ISME J.">
        <title>An acid-tolerant ammonia-oxidizing ?-proteobacterium from soil.</title>
        <authorList>
            <person name="Hayatsu M."/>
            <person name="Tago K."/>
            <person name="Uchiyama I."/>
            <person name="Toyoda A."/>
            <person name="Wang Y."/>
            <person name="Shimomura Y."/>
            <person name="Okubo T."/>
            <person name="Kurisu F."/>
            <person name="Hirono Y."/>
            <person name="Nonaka K."/>
            <person name="Akiyama H."/>
            <person name="Itoh T."/>
            <person name="Takami H."/>
        </authorList>
    </citation>
    <scope>NUCLEOTIDE SEQUENCE [LARGE SCALE GENOMIC DNA]</scope>
    <source>
        <strain evidence="10 11">TAO100</strain>
    </source>
</reference>
<dbReference type="InterPro" id="IPR002941">
    <property type="entry name" value="DNA_methylase_N4/N6"/>
</dbReference>
<dbReference type="KEGG" id="ntt:TAO_0440"/>
<keyword evidence="6" id="KW-0238">DNA-binding</keyword>
<dbReference type="AlphaFoldDB" id="A0A1Q2SL13"/>
<evidence type="ECO:0000256" key="6">
    <source>
        <dbReference type="ARBA" id="ARBA00023125"/>
    </source>
</evidence>
<dbReference type="Proteomes" id="UP000243679">
    <property type="component" value="Chromosome"/>
</dbReference>
<name>A0A1Q2SL13_9GAMM</name>
<dbReference type="InterPro" id="IPR029063">
    <property type="entry name" value="SAM-dependent_MTases_sf"/>
</dbReference>
<dbReference type="Pfam" id="PF01555">
    <property type="entry name" value="N6_N4_Mtase"/>
    <property type="match status" value="1"/>
</dbReference>
<feature type="domain" description="RAMA" evidence="9">
    <location>
        <begin position="277"/>
        <end position="369"/>
    </location>
</feature>
<evidence type="ECO:0000256" key="7">
    <source>
        <dbReference type="RuleBase" id="RU362026"/>
    </source>
</evidence>
<evidence type="ECO:0000256" key="2">
    <source>
        <dbReference type="ARBA" id="ARBA00022603"/>
    </source>
</evidence>
<organism evidence="10 11">
    <name type="scientific">Candidatus Nitrosoglobus terrae</name>
    <dbReference type="NCBI Taxonomy" id="1630141"/>
    <lineage>
        <taxon>Bacteria</taxon>
        <taxon>Pseudomonadati</taxon>
        <taxon>Pseudomonadota</taxon>
        <taxon>Gammaproteobacteria</taxon>
        <taxon>Chromatiales</taxon>
        <taxon>Chromatiaceae</taxon>
        <taxon>Candidatus Nitrosoglobus</taxon>
    </lineage>
</organism>
<dbReference type="Gene3D" id="3.40.50.150">
    <property type="entry name" value="Vaccinia Virus protein VP39"/>
    <property type="match status" value="1"/>
</dbReference>
<evidence type="ECO:0000313" key="11">
    <source>
        <dbReference type="Proteomes" id="UP000243679"/>
    </source>
</evidence>
<dbReference type="GO" id="GO:0032259">
    <property type="term" value="P:methylation"/>
    <property type="evidence" value="ECO:0007669"/>
    <property type="project" value="UniProtKB-KW"/>
</dbReference>
<feature type="domain" description="DNA methylase N-4/N-6" evidence="8">
    <location>
        <begin position="36"/>
        <end position="258"/>
    </location>
</feature>